<keyword evidence="1" id="KW-0920">Virion tegument</keyword>
<dbReference type="GO" id="GO:0044423">
    <property type="term" value="C:virion component"/>
    <property type="evidence" value="ECO:0007669"/>
    <property type="project" value="UniProtKB-KW"/>
</dbReference>
<organism evidence="3">
    <name type="scientific">Otarine gammaherpesvirus 4</name>
    <dbReference type="NCBI Taxonomy" id="2801541"/>
    <lineage>
        <taxon>Viruses</taxon>
        <taxon>Duplodnaviria</taxon>
        <taxon>Heunggongvirae</taxon>
        <taxon>Peploviricota</taxon>
        <taxon>Herviviricetes</taxon>
        <taxon>Herpesvirales</taxon>
        <taxon>Orthoherpesviridae</taxon>
        <taxon>Gammaherpesvirinae</taxon>
    </lineage>
</organism>
<accession>A0A889IWP2</accession>
<dbReference type="Pfam" id="PF04523">
    <property type="entry name" value="Herpes_U30"/>
    <property type="match status" value="1"/>
</dbReference>
<evidence type="ECO:0000256" key="1">
    <source>
        <dbReference type="ARBA" id="ARBA00022580"/>
    </source>
</evidence>
<keyword evidence="2" id="KW-0946">Virion</keyword>
<evidence type="ECO:0000313" key="3">
    <source>
        <dbReference type="EMBL" id="QRE02543.1"/>
    </source>
</evidence>
<dbReference type="EMBL" id="MN545487">
    <property type="protein sequence ID" value="QRE02543.1"/>
    <property type="molecule type" value="Genomic_DNA"/>
</dbReference>
<proteinExistence type="predicted"/>
<reference evidence="3" key="1">
    <citation type="submission" date="2019-10" db="EMBL/GenBank/DDBJ databases">
        <title>Otarine herpesvirus 4 in Northern fur seal genital swab.</title>
        <authorList>
            <person name="Deming A.C."/>
            <person name="Wellehan J.F.X."/>
            <person name="Gulland F.M.D."/>
        </authorList>
    </citation>
    <scope>NUCLEOTIDE SEQUENCE</scope>
    <source>
        <strain evidence="3">Cu11-001</strain>
    </source>
</reference>
<evidence type="ECO:0000256" key="2">
    <source>
        <dbReference type="ARBA" id="ARBA00022844"/>
    </source>
</evidence>
<protein>
    <submittedName>
        <fullName evidence="3">Tegument protein</fullName>
    </submittedName>
</protein>
<gene>
    <name evidence="3" type="primary">ORF63</name>
</gene>
<dbReference type="InterPro" id="IPR007611">
    <property type="entry name" value="Herpes_U30"/>
</dbReference>
<sequence length="975" mass="108444">MPMNMDTSRSLRRLIRRLLAPGSDFDALRELLNLEFRCLDARELTDSATISDFLNTLAALPGAGDYIHFVGTHCAYFLLHNASLMHVGASPIARLNTLRDVIGALNAAVHGRQCHTDELSDGRIIASVSSFVDVIDARRIGDVPQPVPWPLSTFVCIDEIIRDAYAAYWLESMQPMATAAMESATDSTIGIIHRWLAATYAKHLLPKCTGNEKITVRATNTQQELARDLIMHHSALFESSGTEAMSTLLPLSKLRAMQVLHVYVDSANTDNAHVVDMPDVNTVLTFRDEDLNDSAATQRLFLLDYVIEALCHGVSHSCTHETVENFLRRATSALHELGNLVARSADVPRYSLSAVVGTRDALQSVGLGEQQCVNVRAALVASRGNYTRLQMAPWNGLREFLHLVDDVTQFAAYFYECLQHCSPTGSDHRAISEVLHRANVERNGVSATLGETFHRNEIDCFSETFGATSLGIGYGVEPPWKLPDALRIFVIQPPVGDIERLSTMLPSGLTRTMFWVQMHRLWNITAPVVTNVTVSNTAEPGDHISVTPDDITKFCKHIQVGDTEYDVSMVKNSVFATEFIRGHIHPMLHGILANEMQRNRAMFQLRWLITFAAEHAHWLQRIRRPLTLAYLEIVDITQQGGQPGTFLDLLDHFHEAANCIREVVPGATYPTAFLARMFTLHYGERARTISIVARHLMRDILETLEALYMPARLAAMLCHSHLNFEPLARVISIPTTASAPLRVPISIMCDTIAALEGACHQVAVSLGQLAPRLRAAHVDALALADDTERIRNHPLGIESPQPDGRELAKLLLACMKRYARAVRIVNDTCGCSLMRHFAVLYEPELLPTHTVQRVLQFVEGHDDPAIFSDSLEQPIPVHSIKTKPCTHDVHDWATFTAEDITAIRAICPQFPMLDDPVNVSNAADAIKRPYTASYDERSIEVNWDQYEHTVYLASDKDPPIHLSTINSLSDAILGK</sequence>
<dbReference type="GO" id="GO:0019068">
    <property type="term" value="P:virion assembly"/>
    <property type="evidence" value="ECO:0007669"/>
    <property type="project" value="InterPro"/>
</dbReference>
<name>A0A889IWP2_9GAMA</name>